<reference evidence="1" key="2">
    <citation type="submission" date="2021-09" db="EMBL/GenBank/DDBJ databases">
        <authorList>
            <person name="Gilroy R."/>
        </authorList>
    </citation>
    <scope>NUCLEOTIDE SEQUENCE</scope>
    <source>
        <strain evidence="1">1277</strain>
    </source>
</reference>
<dbReference type="Proteomes" id="UP000776700">
    <property type="component" value="Unassembled WGS sequence"/>
</dbReference>
<gene>
    <name evidence="1" type="ORF">K8V90_07685</name>
</gene>
<dbReference type="EMBL" id="DYUB01000238">
    <property type="protein sequence ID" value="HJG96963.1"/>
    <property type="molecule type" value="Genomic_DNA"/>
</dbReference>
<proteinExistence type="predicted"/>
<dbReference type="AlphaFoldDB" id="A0A921N0Y6"/>
<evidence type="ECO:0000313" key="1">
    <source>
        <dbReference type="EMBL" id="HJG96963.1"/>
    </source>
</evidence>
<protein>
    <submittedName>
        <fullName evidence="1">Uncharacterized protein</fullName>
    </submittedName>
</protein>
<name>A0A921N0Y6_9FIRM</name>
<sequence>MDLQRNKEIKKDCCAKAENFSFRPYTDGTAELRCKKCGYVIREFAAPKEEK</sequence>
<reference evidence="1" key="1">
    <citation type="journal article" date="2021" name="PeerJ">
        <title>Extensive microbial diversity within the chicken gut microbiome revealed by metagenomics and culture.</title>
        <authorList>
            <person name="Gilroy R."/>
            <person name="Ravi A."/>
            <person name="Getino M."/>
            <person name="Pursley I."/>
            <person name="Horton D.L."/>
            <person name="Alikhan N.F."/>
            <person name="Baker D."/>
            <person name="Gharbi K."/>
            <person name="Hall N."/>
            <person name="Watson M."/>
            <person name="Adriaenssens E.M."/>
            <person name="Foster-Nyarko E."/>
            <person name="Jarju S."/>
            <person name="Secka A."/>
            <person name="Antonio M."/>
            <person name="Oren A."/>
            <person name="Chaudhuri R.R."/>
            <person name="La Ragione R."/>
            <person name="Hildebrand F."/>
            <person name="Pallen M.J."/>
        </authorList>
    </citation>
    <scope>NUCLEOTIDE SEQUENCE</scope>
    <source>
        <strain evidence="1">1277</strain>
    </source>
</reference>
<accession>A0A921N0Y6</accession>
<organism evidence="1 2">
    <name type="scientific">Romboutsia timonensis</name>
    <dbReference type="NCBI Taxonomy" id="1776391"/>
    <lineage>
        <taxon>Bacteria</taxon>
        <taxon>Bacillati</taxon>
        <taxon>Bacillota</taxon>
        <taxon>Clostridia</taxon>
        <taxon>Peptostreptococcales</taxon>
        <taxon>Peptostreptococcaceae</taxon>
        <taxon>Romboutsia</taxon>
    </lineage>
</organism>
<comment type="caution">
    <text evidence="1">The sequence shown here is derived from an EMBL/GenBank/DDBJ whole genome shotgun (WGS) entry which is preliminary data.</text>
</comment>
<evidence type="ECO:0000313" key="2">
    <source>
        <dbReference type="Proteomes" id="UP000776700"/>
    </source>
</evidence>